<evidence type="ECO:0000313" key="1">
    <source>
        <dbReference type="EMBL" id="WOB27767.1"/>
    </source>
</evidence>
<protein>
    <recommendedName>
        <fullName evidence="3">CopG family transcriptional regulator</fullName>
    </recommendedName>
</protein>
<evidence type="ECO:0000313" key="2">
    <source>
        <dbReference type="Proteomes" id="UP001304534"/>
    </source>
</evidence>
<dbReference type="EMBL" id="CP103840">
    <property type="protein sequence ID" value="WOB27767.1"/>
    <property type="molecule type" value="Genomic_DNA"/>
</dbReference>
<keyword evidence="2" id="KW-1185">Reference proteome</keyword>
<reference evidence="1 2" key="1">
    <citation type="submission" date="2022-08" db="EMBL/GenBank/DDBJ databases">
        <title>Whole genome sequencing-based tracing of a 2022 introduction and outbreak of Xanthomonas hortorum pv. pelargonii.</title>
        <authorList>
            <person name="Iruegas-Bocardo F."/>
            <person name="Weisberg A.K."/>
            <person name="Riutta E.R."/>
            <person name="Kilday K."/>
            <person name="Bonkowski J.C."/>
            <person name="Creswell T."/>
            <person name="Daughtrey M.L."/>
            <person name="Rane K."/>
            <person name="Grunwald N.J."/>
            <person name="Chang J.H."/>
            <person name="Putnam M.L."/>
        </authorList>
    </citation>
    <scope>NUCLEOTIDE SEQUENCE [LARGE SCALE GENOMIC DNA]</scope>
    <source>
        <strain evidence="1 2">22-325</strain>
    </source>
</reference>
<dbReference type="RefSeq" id="WP_316691597.1">
    <property type="nucleotide sequence ID" value="NZ_CP103837.1"/>
</dbReference>
<sequence>MNNNNPKRFVRPKRTAVLNARVEPECREALEAYARKHGYSLADALSRLIKAHLIKQQPTS</sequence>
<dbReference type="Proteomes" id="UP001304534">
    <property type="component" value="Chromosome"/>
</dbReference>
<proteinExistence type="predicted"/>
<gene>
    <name evidence="1" type="ORF">NYR99_07530</name>
</gene>
<dbReference type="GeneID" id="95583712"/>
<name>A0ABZ0DG26_9XANT</name>
<organism evidence="1 2">
    <name type="scientific">Xanthomonas dyei</name>
    <dbReference type="NCBI Taxonomy" id="743699"/>
    <lineage>
        <taxon>Bacteria</taxon>
        <taxon>Pseudomonadati</taxon>
        <taxon>Pseudomonadota</taxon>
        <taxon>Gammaproteobacteria</taxon>
        <taxon>Lysobacterales</taxon>
        <taxon>Lysobacteraceae</taxon>
        <taxon>Xanthomonas</taxon>
    </lineage>
</organism>
<accession>A0ABZ0DG26</accession>
<evidence type="ECO:0008006" key="3">
    <source>
        <dbReference type="Google" id="ProtNLM"/>
    </source>
</evidence>